<dbReference type="SUPFAM" id="SSF50156">
    <property type="entry name" value="PDZ domain-like"/>
    <property type="match status" value="1"/>
</dbReference>
<evidence type="ECO:0000313" key="6">
    <source>
        <dbReference type="EMBL" id="CAB4745343.1"/>
    </source>
</evidence>
<dbReference type="PANTHER" id="PTHR43343:SF3">
    <property type="entry name" value="PROTEASE DO-LIKE 8, CHLOROPLASTIC"/>
    <property type="match status" value="1"/>
</dbReference>
<dbReference type="InterPro" id="IPR036034">
    <property type="entry name" value="PDZ_sf"/>
</dbReference>
<gene>
    <name evidence="6" type="ORF">UFOPK2809_00601</name>
</gene>
<sequence length="404" mass="40246">MSIDPMTPPVPPVQESIQETIQPVLAPDPTPAPVPYVRGPRRGLGFFSTVLVAGVTALVVGLVAGLSGYLVGQAVDGGTVVSETVVSAAVVPLVQSGGDTSPRSDQSIAGIVSAVLPSVVSILVEGGADSGSGSGFVLRADGYILTNNHVVNLAGKDGKIIVVLNDGTEIKGTVVGTNESYDLAVVKVKESGLQPMALGNSANIAVGDSAIAIGAPLGLDGTVTYGIISAVDRPVTTGTQGDVSYINAIQTDAAINPGNSGGPLLDAAGRVIGVNSAIATLISGGEGGSIGLGFAIPVNSAKRIAEEIIATGSASTPVIGVTLDLSYTDDGAKVGEINKGGPSEDAGLLKGDIIIKLGDRVINDSTELVVAIREFAPGDPVVIGFTRGGVTREVTIKLGSAEAS</sequence>
<dbReference type="GO" id="GO:0006508">
    <property type="term" value="P:proteolysis"/>
    <property type="evidence" value="ECO:0007669"/>
    <property type="project" value="UniProtKB-KW"/>
</dbReference>
<protein>
    <submittedName>
        <fullName evidence="6">Unannotated protein</fullName>
    </submittedName>
</protein>
<dbReference type="GO" id="GO:0004252">
    <property type="term" value="F:serine-type endopeptidase activity"/>
    <property type="evidence" value="ECO:0007669"/>
    <property type="project" value="InterPro"/>
</dbReference>
<organism evidence="6">
    <name type="scientific">freshwater metagenome</name>
    <dbReference type="NCBI Taxonomy" id="449393"/>
    <lineage>
        <taxon>unclassified sequences</taxon>
        <taxon>metagenomes</taxon>
        <taxon>ecological metagenomes</taxon>
    </lineage>
</organism>
<dbReference type="InterPro" id="IPR001940">
    <property type="entry name" value="Peptidase_S1C"/>
</dbReference>
<dbReference type="Pfam" id="PF13180">
    <property type="entry name" value="PDZ_2"/>
    <property type="match status" value="1"/>
</dbReference>
<dbReference type="InterPro" id="IPR009003">
    <property type="entry name" value="Peptidase_S1_PA"/>
</dbReference>
<name>A0A6J6TEV2_9ZZZZ</name>
<dbReference type="SMART" id="SM00228">
    <property type="entry name" value="PDZ"/>
    <property type="match status" value="1"/>
</dbReference>
<dbReference type="Pfam" id="PF13365">
    <property type="entry name" value="Trypsin_2"/>
    <property type="match status" value="1"/>
</dbReference>
<reference evidence="6" key="1">
    <citation type="submission" date="2020-05" db="EMBL/GenBank/DDBJ databases">
        <authorList>
            <person name="Chiriac C."/>
            <person name="Salcher M."/>
            <person name="Ghai R."/>
            <person name="Kavagutti S V."/>
        </authorList>
    </citation>
    <scope>NUCLEOTIDE SEQUENCE</scope>
</reference>
<keyword evidence="4" id="KW-1133">Transmembrane helix</keyword>
<keyword evidence="2" id="KW-0645">Protease</keyword>
<dbReference type="PRINTS" id="PR00834">
    <property type="entry name" value="PROTEASES2C"/>
</dbReference>
<keyword evidence="4" id="KW-0812">Transmembrane</keyword>
<keyword evidence="4" id="KW-0472">Membrane</keyword>
<evidence type="ECO:0000256" key="3">
    <source>
        <dbReference type="ARBA" id="ARBA00022801"/>
    </source>
</evidence>
<dbReference type="InterPro" id="IPR051201">
    <property type="entry name" value="Chloro_Bact_Ser_Proteases"/>
</dbReference>
<dbReference type="AlphaFoldDB" id="A0A6J6TEV2"/>
<accession>A0A6J6TEV2</accession>
<evidence type="ECO:0000259" key="5">
    <source>
        <dbReference type="SMART" id="SM00228"/>
    </source>
</evidence>
<evidence type="ECO:0000256" key="4">
    <source>
        <dbReference type="SAM" id="Phobius"/>
    </source>
</evidence>
<evidence type="ECO:0000256" key="1">
    <source>
        <dbReference type="ARBA" id="ARBA00010541"/>
    </source>
</evidence>
<dbReference type="InterPro" id="IPR043504">
    <property type="entry name" value="Peptidase_S1_PA_chymotrypsin"/>
</dbReference>
<feature type="transmembrane region" description="Helical" evidence="4">
    <location>
        <begin position="44"/>
        <end position="71"/>
    </location>
</feature>
<dbReference type="InterPro" id="IPR001478">
    <property type="entry name" value="PDZ"/>
</dbReference>
<dbReference type="PANTHER" id="PTHR43343">
    <property type="entry name" value="PEPTIDASE S12"/>
    <property type="match status" value="1"/>
</dbReference>
<dbReference type="SUPFAM" id="SSF50494">
    <property type="entry name" value="Trypsin-like serine proteases"/>
    <property type="match status" value="1"/>
</dbReference>
<evidence type="ECO:0000256" key="2">
    <source>
        <dbReference type="ARBA" id="ARBA00022670"/>
    </source>
</evidence>
<dbReference type="Gene3D" id="2.40.10.10">
    <property type="entry name" value="Trypsin-like serine proteases"/>
    <property type="match status" value="2"/>
</dbReference>
<feature type="domain" description="PDZ" evidence="5">
    <location>
        <begin position="317"/>
        <end position="389"/>
    </location>
</feature>
<comment type="similarity">
    <text evidence="1">Belongs to the peptidase S1C family.</text>
</comment>
<proteinExistence type="inferred from homology"/>
<dbReference type="EMBL" id="CAEZZA010000064">
    <property type="protein sequence ID" value="CAB4745343.1"/>
    <property type="molecule type" value="Genomic_DNA"/>
</dbReference>
<keyword evidence="3" id="KW-0378">Hydrolase</keyword>
<dbReference type="Gene3D" id="2.30.42.10">
    <property type="match status" value="1"/>
</dbReference>